<comment type="caution">
    <text evidence="1">The sequence shown here is derived from an EMBL/GenBank/DDBJ whole genome shotgun (WGS) entry which is preliminary data.</text>
</comment>
<dbReference type="EMBL" id="JAFBMS010000007">
    <property type="protein sequence ID" value="KAG9351266.1"/>
    <property type="molecule type" value="Genomic_DNA"/>
</dbReference>
<proteinExistence type="predicted"/>
<dbReference type="Proteomes" id="UP000824540">
    <property type="component" value="Unassembled WGS sequence"/>
</dbReference>
<evidence type="ECO:0000313" key="1">
    <source>
        <dbReference type="EMBL" id="KAG9351266.1"/>
    </source>
</evidence>
<protein>
    <submittedName>
        <fullName evidence="1">Uncharacterized protein</fullName>
    </submittedName>
</protein>
<gene>
    <name evidence="1" type="ORF">JZ751_025158</name>
</gene>
<reference evidence="1" key="1">
    <citation type="thesis" date="2021" institute="BYU ScholarsArchive" country="Provo, UT, USA">
        <title>Applications of and Algorithms for Genome Assembly and Genomic Analyses with an Emphasis on Marine Teleosts.</title>
        <authorList>
            <person name="Pickett B.D."/>
        </authorList>
    </citation>
    <scope>NUCLEOTIDE SEQUENCE</scope>
    <source>
        <strain evidence="1">HI-2016</strain>
    </source>
</reference>
<keyword evidence="2" id="KW-1185">Reference proteome</keyword>
<dbReference type="AlphaFoldDB" id="A0A8T2PHR6"/>
<organism evidence="1 2">
    <name type="scientific">Albula glossodonta</name>
    <name type="common">roundjaw bonefish</name>
    <dbReference type="NCBI Taxonomy" id="121402"/>
    <lineage>
        <taxon>Eukaryota</taxon>
        <taxon>Metazoa</taxon>
        <taxon>Chordata</taxon>
        <taxon>Craniata</taxon>
        <taxon>Vertebrata</taxon>
        <taxon>Euteleostomi</taxon>
        <taxon>Actinopterygii</taxon>
        <taxon>Neopterygii</taxon>
        <taxon>Teleostei</taxon>
        <taxon>Albuliformes</taxon>
        <taxon>Albulidae</taxon>
        <taxon>Albula</taxon>
    </lineage>
</organism>
<evidence type="ECO:0000313" key="2">
    <source>
        <dbReference type="Proteomes" id="UP000824540"/>
    </source>
</evidence>
<sequence length="141" mass="15511">MMHLDNSVRSDSALHCWPWLLTAADSTPSKTNYLLPVSQVHWTLLTPSACGQLRRADMTDGHAGGGREAEEGRGHLMSFTRTGGRELALCGLRLKTVIQQTQIIDVLSSAGAEELRTKFWDVIEDSQHSLGFLLLIPVAIE</sequence>
<name>A0A8T2PHR6_9TELE</name>
<accession>A0A8T2PHR6</accession>